<dbReference type="GO" id="GO:0004764">
    <property type="term" value="F:shikimate 3-dehydrogenase (NADP+) activity"/>
    <property type="evidence" value="ECO:0007669"/>
    <property type="project" value="UniProtKB-UniRule"/>
</dbReference>
<dbReference type="NCBIfam" id="NF001314">
    <property type="entry name" value="PRK00258.2-2"/>
    <property type="match status" value="1"/>
</dbReference>
<gene>
    <name evidence="8" type="primary">aroE</name>
    <name evidence="12" type="ORF">B0537_04840</name>
</gene>
<dbReference type="InterPro" id="IPR041121">
    <property type="entry name" value="SDH_C"/>
</dbReference>
<evidence type="ECO:0000256" key="4">
    <source>
        <dbReference type="ARBA" id="ARBA00022857"/>
    </source>
</evidence>
<feature type="binding site" evidence="8">
    <location>
        <position position="110"/>
    </location>
    <ligand>
        <name>shikimate</name>
        <dbReference type="ChEBI" id="CHEBI:36208"/>
    </ligand>
</feature>
<dbReference type="EC" id="1.1.1.25" evidence="2 8"/>
<dbReference type="KEGG" id="dfg:B0537_04840"/>
<dbReference type="InterPro" id="IPR022893">
    <property type="entry name" value="Shikimate_DH_fam"/>
</dbReference>
<dbReference type="STRING" id="1833852.B0537_04840"/>
<evidence type="ECO:0000259" key="9">
    <source>
        <dbReference type="Pfam" id="PF01488"/>
    </source>
</evidence>
<evidence type="ECO:0000256" key="1">
    <source>
        <dbReference type="ARBA" id="ARBA00004871"/>
    </source>
</evidence>
<keyword evidence="4 8" id="KW-0521">NADP</keyword>
<protein>
    <recommendedName>
        <fullName evidence="2 8">Shikimate dehydrogenase (NADP(+))</fullName>
        <shortName evidence="8">SDH</shortName>
        <ecNumber evidence="2 8">1.1.1.25</ecNumber>
    </recommendedName>
</protein>
<dbReference type="UniPathway" id="UPA00053">
    <property type="reaction ID" value="UER00087"/>
</dbReference>
<evidence type="ECO:0000259" key="10">
    <source>
        <dbReference type="Pfam" id="PF08501"/>
    </source>
</evidence>
<dbReference type="Pfam" id="PF01488">
    <property type="entry name" value="Shikimate_DH"/>
    <property type="match status" value="1"/>
</dbReference>
<evidence type="ECO:0000259" key="11">
    <source>
        <dbReference type="Pfam" id="PF18317"/>
    </source>
</evidence>
<dbReference type="NCBIfam" id="NF001319">
    <property type="entry name" value="PRK00258.3-3"/>
    <property type="match status" value="1"/>
</dbReference>
<feature type="binding site" evidence="8">
    <location>
        <position position="262"/>
    </location>
    <ligand>
        <name>shikimate</name>
        <dbReference type="ChEBI" id="CHEBI:36208"/>
    </ligand>
</feature>
<keyword evidence="13" id="KW-1185">Reference proteome</keyword>
<dbReference type="EMBL" id="CP019698">
    <property type="protein sequence ID" value="AQS58469.1"/>
    <property type="molecule type" value="Genomic_DNA"/>
</dbReference>
<evidence type="ECO:0000256" key="8">
    <source>
        <dbReference type="HAMAP-Rule" id="MF_00222"/>
    </source>
</evidence>
<dbReference type="Proteomes" id="UP000189464">
    <property type="component" value="Chromosome"/>
</dbReference>
<keyword evidence="6 8" id="KW-0057">Aromatic amino acid biosynthesis</keyword>
<comment type="subunit">
    <text evidence="8">Homodimer.</text>
</comment>
<dbReference type="Pfam" id="PF08501">
    <property type="entry name" value="Shikimate_dh_N"/>
    <property type="match status" value="1"/>
</dbReference>
<keyword evidence="5 8" id="KW-0560">Oxidoreductase</keyword>
<dbReference type="InterPro" id="IPR006151">
    <property type="entry name" value="Shikm_DH/Glu-tRNA_Rdtase"/>
</dbReference>
<dbReference type="InterPro" id="IPR046346">
    <property type="entry name" value="Aminoacid_DH-like_N_sf"/>
</dbReference>
<comment type="similarity">
    <text evidence="8">Belongs to the shikimate dehydrogenase family.</text>
</comment>
<name>A0A1S6IUL9_9FIRM</name>
<dbReference type="PANTHER" id="PTHR21089:SF1">
    <property type="entry name" value="BIFUNCTIONAL 3-DEHYDROQUINATE DEHYDRATASE_SHIKIMATE DEHYDROGENASE, CHLOROPLASTIC"/>
    <property type="match status" value="1"/>
</dbReference>
<proteinExistence type="inferred from homology"/>
<dbReference type="PANTHER" id="PTHR21089">
    <property type="entry name" value="SHIKIMATE DEHYDROGENASE"/>
    <property type="match status" value="1"/>
</dbReference>
<dbReference type="GO" id="GO:0050661">
    <property type="term" value="F:NADP binding"/>
    <property type="evidence" value="ECO:0007669"/>
    <property type="project" value="InterPro"/>
</dbReference>
<evidence type="ECO:0000256" key="6">
    <source>
        <dbReference type="ARBA" id="ARBA00023141"/>
    </source>
</evidence>
<feature type="binding site" evidence="8">
    <location>
        <position position="95"/>
    </location>
    <ligand>
        <name>shikimate</name>
        <dbReference type="ChEBI" id="CHEBI:36208"/>
    </ligand>
</feature>
<dbReference type="GO" id="GO:0019632">
    <property type="term" value="P:shikimate metabolic process"/>
    <property type="evidence" value="ECO:0007669"/>
    <property type="project" value="InterPro"/>
</dbReference>
<reference evidence="12 13" key="1">
    <citation type="journal article" date="2016" name="Int. J. Syst. Evol. Microbiol.">
        <title>Desulfotomaculum ferrireducens sp. nov., a moderately thermophilic sulfate-reducing and dissimilatory Fe(III)-reducing bacterium isolated from compost.</title>
        <authorList>
            <person name="Yang G."/>
            <person name="Guo J."/>
            <person name="Zhuang L."/>
            <person name="Yuan Y."/>
            <person name="Zhou S."/>
        </authorList>
    </citation>
    <scope>NUCLEOTIDE SEQUENCE [LARGE SCALE GENOMIC DNA]</scope>
    <source>
        <strain evidence="12 13">GSS09</strain>
    </source>
</reference>
<feature type="binding site" evidence="8">
    <location>
        <position position="232"/>
    </location>
    <ligand>
        <name>NADP(+)</name>
        <dbReference type="ChEBI" id="CHEBI:58349"/>
    </ligand>
</feature>
<dbReference type="InterPro" id="IPR011342">
    <property type="entry name" value="Shikimate_DH"/>
</dbReference>
<comment type="catalytic activity">
    <reaction evidence="7 8">
        <text>shikimate + NADP(+) = 3-dehydroshikimate + NADPH + H(+)</text>
        <dbReference type="Rhea" id="RHEA:17737"/>
        <dbReference type="ChEBI" id="CHEBI:15378"/>
        <dbReference type="ChEBI" id="CHEBI:16630"/>
        <dbReference type="ChEBI" id="CHEBI:36208"/>
        <dbReference type="ChEBI" id="CHEBI:57783"/>
        <dbReference type="ChEBI" id="CHEBI:58349"/>
        <dbReference type="EC" id="1.1.1.25"/>
    </reaction>
</comment>
<dbReference type="Gene3D" id="3.40.50.720">
    <property type="entry name" value="NAD(P)-binding Rossmann-like Domain"/>
    <property type="match status" value="1"/>
</dbReference>
<dbReference type="CDD" id="cd01065">
    <property type="entry name" value="NAD_bind_Shikimate_DH"/>
    <property type="match status" value="1"/>
</dbReference>
<feature type="binding site" evidence="8">
    <location>
        <position position="255"/>
    </location>
    <ligand>
        <name>NADP(+)</name>
        <dbReference type="ChEBI" id="CHEBI:58349"/>
    </ligand>
</feature>
<dbReference type="SUPFAM" id="SSF53223">
    <property type="entry name" value="Aminoacid dehydrogenase-like, N-terminal domain"/>
    <property type="match status" value="1"/>
</dbReference>
<comment type="caution">
    <text evidence="8">Lacks conserved residue(s) required for the propagation of feature annotation.</text>
</comment>
<dbReference type="GO" id="GO:0008652">
    <property type="term" value="P:amino acid biosynthetic process"/>
    <property type="evidence" value="ECO:0007669"/>
    <property type="project" value="UniProtKB-KW"/>
</dbReference>
<dbReference type="GO" id="GO:0009073">
    <property type="term" value="P:aromatic amino acid family biosynthetic process"/>
    <property type="evidence" value="ECO:0007669"/>
    <property type="project" value="UniProtKB-KW"/>
</dbReference>
<dbReference type="RefSeq" id="WP_077713424.1">
    <property type="nucleotide sequence ID" value="NZ_CP019698.1"/>
</dbReference>
<feature type="domain" description="SDH C-terminal" evidence="11">
    <location>
        <begin position="255"/>
        <end position="284"/>
    </location>
</feature>
<dbReference type="GO" id="GO:0009423">
    <property type="term" value="P:chorismate biosynthetic process"/>
    <property type="evidence" value="ECO:0007669"/>
    <property type="project" value="UniProtKB-UniRule"/>
</dbReference>
<evidence type="ECO:0000256" key="7">
    <source>
        <dbReference type="ARBA" id="ARBA00049442"/>
    </source>
</evidence>
<dbReference type="SUPFAM" id="SSF51735">
    <property type="entry name" value="NAD(P)-binding Rossmann-fold domains"/>
    <property type="match status" value="1"/>
</dbReference>
<feature type="binding site" evidence="8">
    <location>
        <position position="70"/>
    </location>
    <ligand>
        <name>shikimate</name>
        <dbReference type="ChEBI" id="CHEBI:36208"/>
    </ligand>
</feature>
<dbReference type="AlphaFoldDB" id="A0A1S6IUL9"/>
<comment type="pathway">
    <text evidence="1 8">Metabolic intermediate biosynthesis; chorismate biosynthesis; chorismate from D-erythrose 4-phosphate and phosphoenolpyruvate: step 4/7.</text>
</comment>
<dbReference type="Gene3D" id="3.40.50.10860">
    <property type="entry name" value="Leucine Dehydrogenase, chain A, domain 1"/>
    <property type="match status" value="1"/>
</dbReference>
<keyword evidence="3 8" id="KW-0028">Amino-acid biosynthesis</keyword>
<comment type="function">
    <text evidence="8">Involved in the biosynthesis of the chorismate, which leads to the biosynthesis of aromatic amino acids. Catalyzes the reversible NADPH linked reduction of 3-dehydroshikimate (DHSA) to yield shikimate (SA).</text>
</comment>
<feature type="binding site" evidence="8">
    <location>
        <begin position="135"/>
        <end position="139"/>
    </location>
    <ligand>
        <name>NADP(+)</name>
        <dbReference type="ChEBI" id="CHEBI:58349"/>
    </ligand>
</feature>
<organism evidence="12 13">
    <name type="scientific">Desulforamulus ferrireducens</name>
    <dbReference type="NCBI Taxonomy" id="1833852"/>
    <lineage>
        <taxon>Bacteria</taxon>
        <taxon>Bacillati</taxon>
        <taxon>Bacillota</taxon>
        <taxon>Clostridia</taxon>
        <taxon>Eubacteriales</taxon>
        <taxon>Peptococcaceae</taxon>
        <taxon>Desulforamulus</taxon>
    </lineage>
</organism>
<dbReference type="InterPro" id="IPR036291">
    <property type="entry name" value="NAD(P)-bd_dom_sf"/>
</dbReference>
<evidence type="ECO:0000313" key="13">
    <source>
        <dbReference type="Proteomes" id="UP000189464"/>
    </source>
</evidence>
<feature type="domain" description="Shikimate dehydrogenase substrate binding N-terminal" evidence="10">
    <location>
        <begin position="15"/>
        <end position="97"/>
    </location>
</feature>
<dbReference type="InterPro" id="IPR013708">
    <property type="entry name" value="Shikimate_DH-bd_N"/>
</dbReference>
<accession>A0A1S6IUL9</accession>
<feature type="binding site" evidence="8">
    <location>
        <begin position="23"/>
        <end position="25"/>
    </location>
    <ligand>
        <name>shikimate</name>
        <dbReference type="ChEBI" id="CHEBI:36208"/>
    </ligand>
</feature>
<sequence>MGFPNLDGKTRVCGLFGFPVEHSFSPAMHNAAFQNRGLNWAYLPFAVQPEHLAKAVQGITALNLAGVNITVPHKQRVIPLLDEIDQAAAQIGAVNTIVNNQGKLVGYNTDGAGFIKSLAEEANFEPRGKRVLLLGAGGAARAVAFSLAMAGCQAIYITNRTTETAKALARELSQKCGVAAEVLPWGLELPAAAVARVDLVVQTTSLGMWPNTQACPEFPFGALHPGQLVCDLIYTPRQTAFLQQASARGATILNGLGMLLYQGVLAFELWTGHTAPVEVMKEILERQLNDSKLVERCENRKL</sequence>
<dbReference type="FunFam" id="3.40.50.10860:FF:000004">
    <property type="entry name" value="Quinate/shikimate dehydrogenase"/>
    <property type="match status" value="1"/>
</dbReference>
<evidence type="ECO:0000256" key="5">
    <source>
        <dbReference type="ARBA" id="ARBA00023002"/>
    </source>
</evidence>
<dbReference type="NCBIfam" id="TIGR00507">
    <property type="entry name" value="aroE"/>
    <property type="match status" value="1"/>
</dbReference>
<dbReference type="HAMAP" id="MF_00222">
    <property type="entry name" value="Shikimate_DH_AroE"/>
    <property type="match status" value="1"/>
</dbReference>
<feature type="active site" description="Proton acceptor" evidence="8">
    <location>
        <position position="74"/>
    </location>
</feature>
<evidence type="ECO:0000256" key="3">
    <source>
        <dbReference type="ARBA" id="ARBA00022605"/>
    </source>
</evidence>
<feature type="domain" description="Quinate/shikimate 5-dehydrogenase/glutamyl-tRNA reductase" evidence="9">
    <location>
        <begin position="124"/>
        <end position="175"/>
    </location>
</feature>
<dbReference type="Pfam" id="PF18317">
    <property type="entry name" value="SDH_C"/>
    <property type="match status" value="1"/>
</dbReference>
<dbReference type="OrthoDB" id="9792692at2"/>
<feature type="binding site" evidence="8">
    <location>
        <position position="234"/>
    </location>
    <ligand>
        <name>shikimate</name>
        <dbReference type="ChEBI" id="CHEBI:36208"/>
    </ligand>
</feature>
<evidence type="ECO:0000256" key="2">
    <source>
        <dbReference type="ARBA" id="ARBA00012962"/>
    </source>
</evidence>
<evidence type="ECO:0000313" key="12">
    <source>
        <dbReference type="EMBL" id="AQS58469.1"/>
    </source>
</evidence>